<dbReference type="InterPro" id="IPR006342">
    <property type="entry name" value="FkbM_mtfrase"/>
</dbReference>
<dbReference type="PANTHER" id="PTHR36973:SF4">
    <property type="entry name" value="NODULATION PROTEIN"/>
    <property type="match status" value="1"/>
</dbReference>
<proteinExistence type="predicted"/>
<dbReference type="PANTHER" id="PTHR36973">
    <property type="entry name" value="SLL1456 PROTEIN-RELATED"/>
    <property type="match status" value="1"/>
</dbReference>
<evidence type="ECO:0000259" key="1">
    <source>
        <dbReference type="Pfam" id="PF05050"/>
    </source>
</evidence>
<reference evidence="2 3" key="2">
    <citation type="submission" date="2020-05" db="EMBL/GenBank/DDBJ databases">
        <title>Draft genome sequence of Desulfovibrio sp. strainFSS-1.</title>
        <authorList>
            <person name="Shimoshige H."/>
            <person name="Kobayashi H."/>
            <person name="Maekawa T."/>
        </authorList>
    </citation>
    <scope>NUCLEOTIDE SEQUENCE [LARGE SCALE GENOMIC DNA]</scope>
    <source>
        <strain evidence="2 3">SIID29052-01</strain>
    </source>
</reference>
<dbReference type="GO" id="GO:0008171">
    <property type="term" value="F:O-methyltransferase activity"/>
    <property type="evidence" value="ECO:0007669"/>
    <property type="project" value="TreeGrafter"/>
</dbReference>
<dbReference type="SUPFAM" id="SSF53335">
    <property type="entry name" value="S-adenosyl-L-methionine-dependent methyltransferases"/>
    <property type="match status" value="1"/>
</dbReference>
<reference evidence="2 3" key="1">
    <citation type="submission" date="2020-04" db="EMBL/GenBank/DDBJ databases">
        <authorList>
            <consortium name="Desulfovibrio sp. FSS-1 genome sequencing consortium"/>
            <person name="Shimoshige H."/>
            <person name="Kobayashi H."/>
            <person name="Maekawa T."/>
        </authorList>
    </citation>
    <scope>NUCLEOTIDE SEQUENCE [LARGE SCALE GENOMIC DNA]</scope>
    <source>
        <strain evidence="2 3">SIID29052-01</strain>
    </source>
</reference>
<feature type="domain" description="Methyltransferase FkbM" evidence="1">
    <location>
        <begin position="30"/>
        <end position="195"/>
    </location>
</feature>
<dbReference type="InterPro" id="IPR053188">
    <property type="entry name" value="FkbM_Methyltransferase"/>
</dbReference>
<dbReference type="RefSeq" id="WP_173087191.1">
    <property type="nucleotide sequence ID" value="NZ_BLTE01000031.1"/>
</dbReference>
<protein>
    <submittedName>
        <fullName evidence="2">2-O-methyltransferase NoeI</fullName>
        <ecNumber evidence="2">2.1.1.-</ecNumber>
    </submittedName>
</protein>
<dbReference type="GO" id="GO:0032259">
    <property type="term" value="P:methylation"/>
    <property type="evidence" value="ECO:0007669"/>
    <property type="project" value="UniProtKB-KW"/>
</dbReference>
<evidence type="ECO:0000313" key="2">
    <source>
        <dbReference type="EMBL" id="GFK96053.1"/>
    </source>
</evidence>
<dbReference type="AlphaFoldDB" id="A0A6V8LUH3"/>
<dbReference type="EMBL" id="BLTE01000031">
    <property type="protein sequence ID" value="GFK96053.1"/>
    <property type="molecule type" value="Genomic_DNA"/>
</dbReference>
<dbReference type="EC" id="2.1.1.-" evidence="2"/>
<dbReference type="Pfam" id="PF05050">
    <property type="entry name" value="Methyltransf_21"/>
    <property type="match status" value="1"/>
</dbReference>
<organism evidence="2 3">
    <name type="scientific">Fundidesulfovibrio magnetotacticus</name>
    <dbReference type="NCBI Taxonomy" id="2730080"/>
    <lineage>
        <taxon>Bacteria</taxon>
        <taxon>Pseudomonadati</taxon>
        <taxon>Thermodesulfobacteriota</taxon>
        <taxon>Desulfovibrionia</taxon>
        <taxon>Desulfovibrionales</taxon>
        <taxon>Desulfovibrionaceae</taxon>
        <taxon>Fundidesulfovibrio</taxon>
    </lineage>
</organism>
<dbReference type="NCBIfam" id="TIGR01444">
    <property type="entry name" value="fkbM_fam"/>
    <property type="match status" value="1"/>
</dbReference>
<dbReference type="Proteomes" id="UP000494245">
    <property type="component" value="Unassembled WGS sequence"/>
</dbReference>
<evidence type="ECO:0000313" key="3">
    <source>
        <dbReference type="Proteomes" id="UP000494245"/>
    </source>
</evidence>
<sequence length="219" mass="24482">MRTIPWTVHRHTPPLERLARLIPCARFVVDGGAHKGRTVERFLDAWPTARVLAYEPQPRLARKLAKRFAHNESVQVRQAALGSATGRLELNVLERPTCSSLLCPSGIREKHVGKSLELTERVEVDIVRLDAETADAPDILKLDLQGYELEALRGAQLLLPRVAAVLCEVSFTPLYQGQPLAWDLADWMATQGFRLEALYDPWTCPDGSMPSADALFLHD</sequence>
<accession>A0A6V8LUH3</accession>
<comment type="caution">
    <text evidence="2">The sequence shown here is derived from an EMBL/GenBank/DDBJ whole genome shotgun (WGS) entry which is preliminary data.</text>
</comment>
<keyword evidence="3" id="KW-1185">Reference proteome</keyword>
<dbReference type="Gene3D" id="3.40.50.150">
    <property type="entry name" value="Vaccinia Virus protein VP39"/>
    <property type="match status" value="1"/>
</dbReference>
<dbReference type="InterPro" id="IPR029063">
    <property type="entry name" value="SAM-dependent_MTases_sf"/>
</dbReference>
<name>A0A6V8LUH3_9BACT</name>
<gene>
    <name evidence="2" type="primary">noeI</name>
    <name evidence="2" type="ORF">NNJEOMEG_03927</name>
</gene>
<keyword evidence="2" id="KW-0489">Methyltransferase</keyword>
<keyword evidence="2" id="KW-0808">Transferase</keyword>